<reference evidence="1 2" key="1">
    <citation type="submission" date="2019-09" db="EMBL/GenBank/DDBJ databases">
        <authorList>
            <person name="Vacheron J."/>
            <person name="Dubost A."/>
            <person name="Prigent-Combaret C."/>
            <person name="Muller D."/>
        </authorList>
    </citation>
    <scope>NUCLEOTIDE SEQUENCE [LARGE SCALE GENOMIC DNA]</scope>
    <source>
        <strain evidence="1 2">JV497</strain>
    </source>
</reference>
<organism evidence="1 2">
    <name type="scientific">Pseudomonas chlororaphis</name>
    <dbReference type="NCBI Taxonomy" id="587753"/>
    <lineage>
        <taxon>Bacteria</taxon>
        <taxon>Pseudomonadati</taxon>
        <taxon>Pseudomonadota</taxon>
        <taxon>Gammaproteobacteria</taxon>
        <taxon>Pseudomonadales</taxon>
        <taxon>Pseudomonadaceae</taxon>
        <taxon>Pseudomonas</taxon>
    </lineage>
</organism>
<comment type="caution">
    <text evidence="1">The sequence shown here is derived from an EMBL/GenBank/DDBJ whole genome shotgun (WGS) entry which is preliminary data.</text>
</comment>
<feature type="non-terminal residue" evidence="1">
    <location>
        <position position="30"/>
    </location>
</feature>
<sequence length="30" mass="3137">MQLSAISRITLAATLLASPLVFAEPALLQP</sequence>
<name>A0AB34C023_9PSED</name>
<dbReference type="AlphaFoldDB" id="A0AB34C023"/>
<accession>A0AB34C023</accession>
<gene>
    <name evidence="1" type="ORF">F2A38_24915</name>
</gene>
<evidence type="ECO:0000313" key="1">
    <source>
        <dbReference type="EMBL" id="KAA5838732.1"/>
    </source>
</evidence>
<protein>
    <submittedName>
        <fullName evidence="1">Ester cyclase</fullName>
    </submittedName>
</protein>
<dbReference type="Proteomes" id="UP000323924">
    <property type="component" value="Unassembled WGS sequence"/>
</dbReference>
<evidence type="ECO:0000313" key="2">
    <source>
        <dbReference type="Proteomes" id="UP000323924"/>
    </source>
</evidence>
<proteinExistence type="predicted"/>
<dbReference type="EMBL" id="VWPC01000024">
    <property type="protein sequence ID" value="KAA5838732.1"/>
    <property type="molecule type" value="Genomic_DNA"/>
</dbReference>